<protein>
    <submittedName>
        <fullName evidence="6">TetR family transcriptional regulator</fullName>
    </submittedName>
</protein>
<dbReference type="EMBL" id="MAXA01000221">
    <property type="protein sequence ID" value="OHV27537.1"/>
    <property type="molecule type" value="Genomic_DNA"/>
</dbReference>
<dbReference type="GO" id="GO:0000976">
    <property type="term" value="F:transcription cis-regulatory region binding"/>
    <property type="evidence" value="ECO:0007669"/>
    <property type="project" value="TreeGrafter"/>
</dbReference>
<evidence type="ECO:0000313" key="6">
    <source>
        <dbReference type="EMBL" id="OHV27537.1"/>
    </source>
</evidence>
<proteinExistence type="predicted"/>
<organism evidence="6 7">
    <name type="scientific">Parafrankia soli</name>
    <dbReference type="NCBI Taxonomy" id="2599596"/>
    <lineage>
        <taxon>Bacteria</taxon>
        <taxon>Bacillati</taxon>
        <taxon>Actinomycetota</taxon>
        <taxon>Actinomycetes</taxon>
        <taxon>Frankiales</taxon>
        <taxon>Frankiaceae</taxon>
        <taxon>Parafrankia</taxon>
    </lineage>
</organism>
<dbReference type="PANTHER" id="PTHR30055">
    <property type="entry name" value="HTH-TYPE TRANSCRIPTIONAL REGULATOR RUTR"/>
    <property type="match status" value="1"/>
</dbReference>
<keyword evidence="1" id="KW-0805">Transcription regulation</keyword>
<feature type="domain" description="HTH tetR-type" evidence="5">
    <location>
        <begin position="12"/>
        <end position="73"/>
    </location>
</feature>
<gene>
    <name evidence="6" type="ORF">BBK14_20250</name>
</gene>
<dbReference type="InterPro" id="IPR001647">
    <property type="entry name" value="HTH_TetR"/>
</dbReference>
<evidence type="ECO:0000256" key="1">
    <source>
        <dbReference type="ARBA" id="ARBA00023015"/>
    </source>
</evidence>
<keyword evidence="3" id="KW-0804">Transcription</keyword>
<dbReference type="RefSeq" id="WP_071064686.1">
    <property type="nucleotide sequence ID" value="NZ_JBFLUH010000333.1"/>
</dbReference>
<reference evidence="7" key="1">
    <citation type="submission" date="2016-07" db="EMBL/GenBank/DDBJ databases">
        <title>Frankia sp. NRRL B-16219 Genome sequencing.</title>
        <authorList>
            <person name="Ghodhbane-Gtari F."/>
            <person name="Swanson E."/>
            <person name="Gueddou A."/>
            <person name="Louati M."/>
            <person name="Nouioui I."/>
            <person name="Hezbri K."/>
            <person name="Abebe-Akele F."/>
            <person name="Simpson S."/>
            <person name="Morris K."/>
            <person name="Thomas K."/>
            <person name="Gtari M."/>
            <person name="Tisa L.S."/>
        </authorList>
    </citation>
    <scope>NUCLEOTIDE SEQUENCE [LARGE SCALE GENOMIC DNA]</scope>
    <source>
        <strain evidence="7">NRRL B-16219</strain>
    </source>
</reference>
<evidence type="ECO:0000259" key="5">
    <source>
        <dbReference type="PROSITE" id="PS50977"/>
    </source>
</evidence>
<evidence type="ECO:0000256" key="2">
    <source>
        <dbReference type="ARBA" id="ARBA00023125"/>
    </source>
</evidence>
<name>A0A1S1Q1U1_9ACTN</name>
<dbReference type="Pfam" id="PF00440">
    <property type="entry name" value="TetR_N"/>
    <property type="match status" value="1"/>
</dbReference>
<sequence>MAGKAVRPERGSATRELILNTAERLFAERGMHAVSNRQVSEAAGQSNNAVVSYHFGTKADLVRAIARRHADQMEQVRVTLVAEAAGSTDLRDWVACLVRPSTEHLAALGSPTWYARFRAQVVSDPALRRITVEESLKSASLRLLLVGLNQCLPDLSADIRAVRWVMARHLITQMCVERERALAEGTPTLEPSWDALAASLIDAIVGLWQAPVTPVPPKENAADKTKRW</sequence>
<dbReference type="PANTHER" id="PTHR30055:SF234">
    <property type="entry name" value="HTH-TYPE TRANSCRIPTIONAL REGULATOR BETI"/>
    <property type="match status" value="1"/>
</dbReference>
<dbReference type="InterPro" id="IPR050109">
    <property type="entry name" value="HTH-type_TetR-like_transc_reg"/>
</dbReference>
<evidence type="ECO:0000313" key="7">
    <source>
        <dbReference type="Proteomes" id="UP000179769"/>
    </source>
</evidence>
<feature type="DNA-binding region" description="H-T-H motif" evidence="4">
    <location>
        <begin position="36"/>
        <end position="55"/>
    </location>
</feature>
<evidence type="ECO:0000256" key="3">
    <source>
        <dbReference type="ARBA" id="ARBA00023163"/>
    </source>
</evidence>
<keyword evidence="2 4" id="KW-0238">DNA-binding</keyword>
<dbReference type="InterPro" id="IPR009057">
    <property type="entry name" value="Homeodomain-like_sf"/>
</dbReference>
<dbReference type="OrthoDB" id="2356263at2"/>
<dbReference type="Gene3D" id="1.10.357.10">
    <property type="entry name" value="Tetracycline Repressor, domain 2"/>
    <property type="match status" value="1"/>
</dbReference>
<keyword evidence="7" id="KW-1185">Reference proteome</keyword>
<dbReference type="SUPFAM" id="SSF46689">
    <property type="entry name" value="Homeodomain-like"/>
    <property type="match status" value="1"/>
</dbReference>
<dbReference type="GO" id="GO:0003700">
    <property type="term" value="F:DNA-binding transcription factor activity"/>
    <property type="evidence" value="ECO:0007669"/>
    <property type="project" value="TreeGrafter"/>
</dbReference>
<dbReference type="Proteomes" id="UP000179769">
    <property type="component" value="Unassembled WGS sequence"/>
</dbReference>
<dbReference type="PROSITE" id="PS50977">
    <property type="entry name" value="HTH_TETR_2"/>
    <property type="match status" value="1"/>
</dbReference>
<accession>A0A1S1Q1U1</accession>
<comment type="caution">
    <text evidence="6">The sequence shown here is derived from an EMBL/GenBank/DDBJ whole genome shotgun (WGS) entry which is preliminary data.</text>
</comment>
<dbReference type="AlphaFoldDB" id="A0A1S1Q1U1"/>
<evidence type="ECO:0000256" key="4">
    <source>
        <dbReference type="PROSITE-ProRule" id="PRU00335"/>
    </source>
</evidence>